<dbReference type="EMBL" id="AMGW01000005">
    <property type="protein sequence ID" value="EXJ56941.1"/>
    <property type="molecule type" value="Genomic_DNA"/>
</dbReference>
<organism evidence="2 3">
    <name type="scientific">Cladophialophora yegresii CBS 114405</name>
    <dbReference type="NCBI Taxonomy" id="1182544"/>
    <lineage>
        <taxon>Eukaryota</taxon>
        <taxon>Fungi</taxon>
        <taxon>Dikarya</taxon>
        <taxon>Ascomycota</taxon>
        <taxon>Pezizomycotina</taxon>
        <taxon>Eurotiomycetes</taxon>
        <taxon>Chaetothyriomycetidae</taxon>
        <taxon>Chaetothyriales</taxon>
        <taxon>Herpotrichiellaceae</taxon>
        <taxon>Cladophialophora</taxon>
    </lineage>
</organism>
<feature type="compositionally biased region" description="Polar residues" evidence="1">
    <location>
        <begin position="101"/>
        <end position="112"/>
    </location>
</feature>
<evidence type="ECO:0000256" key="1">
    <source>
        <dbReference type="SAM" id="MobiDB-lite"/>
    </source>
</evidence>
<dbReference type="OrthoDB" id="10480306at2759"/>
<dbReference type="RefSeq" id="XP_007759475.1">
    <property type="nucleotide sequence ID" value="XM_007761285.1"/>
</dbReference>
<sequence>MEGNRFLKLAPEEDLKSTPDQETSLPKFLKLTPDPPKNTGSKSHDKPDLHLKPDQPACKSSGKKPSASICGHEVGTTDHTEMPPSHNKAGFKRGDVGGGNETAQGSNARLRQTANIEQDVDWVDYGFQLPPRRFY</sequence>
<accession>W9VXI8</accession>
<dbReference type="Proteomes" id="UP000019473">
    <property type="component" value="Unassembled WGS sequence"/>
</dbReference>
<proteinExistence type="predicted"/>
<dbReference type="HOGENOM" id="CLU_127199_0_0_1"/>
<feature type="region of interest" description="Disordered" evidence="1">
    <location>
        <begin position="1"/>
        <end position="112"/>
    </location>
</feature>
<dbReference type="VEuPathDB" id="FungiDB:A1O7_07285"/>
<protein>
    <submittedName>
        <fullName evidence="2">Uncharacterized protein</fullName>
    </submittedName>
</protein>
<comment type="caution">
    <text evidence="2">The sequence shown here is derived from an EMBL/GenBank/DDBJ whole genome shotgun (WGS) entry which is preliminary data.</text>
</comment>
<gene>
    <name evidence="2" type="ORF">A1O7_07285</name>
</gene>
<dbReference type="AlphaFoldDB" id="W9VXI8"/>
<evidence type="ECO:0000313" key="2">
    <source>
        <dbReference type="EMBL" id="EXJ56941.1"/>
    </source>
</evidence>
<reference evidence="2 3" key="1">
    <citation type="submission" date="2013-03" db="EMBL/GenBank/DDBJ databases">
        <title>The Genome Sequence of Cladophialophora yegresii CBS 114405.</title>
        <authorList>
            <consortium name="The Broad Institute Genomics Platform"/>
            <person name="Cuomo C."/>
            <person name="de Hoog S."/>
            <person name="Gorbushina A."/>
            <person name="Walker B."/>
            <person name="Young S.K."/>
            <person name="Zeng Q."/>
            <person name="Gargeya S."/>
            <person name="Fitzgerald M."/>
            <person name="Haas B."/>
            <person name="Abouelleil A."/>
            <person name="Allen A.W."/>
            <person name="Alvarado L."/>
            <person name="Arachchi H.M."/>
            <person name="Berlin A.M."/>
            <person name="Chapman S.B."/>
            <person name="Gainer-Dewar J."/>
            <person name="Goldberg J."/>
            <person name="Griggs A."/>
            <person name="Gujja S."/>
            <person name="Hansen M."/>
            <person name="Howarth C."/>
            <person name="Imamovic A."/>
            <person name="Ireland A."/>
            <person name="Larimer J."/>
            <person name="McCowan C."/>
            <person name="Murphy C."/>
            <person name="Pearson M."/>
            <person name="Poon T.W."/>
            <person name="Priest M."/>
            <person name="Roberts A."/>
            <person name="Saif S."/>
            <person name="Shea T."/>
            <person name="Sisk P."/>
            <person name="Sykes S."/>
            <person name="Wortman J."/>
            <person name="Nusbaum C."/>
            <person name="Birren B."/>
        </authorList>
    </citation>
    <scope>NUCLEOTIDE SEQUENCE [LARGE SCALE GENOMIC DNA]</scope>
    <source>
        <strain evidence="2 3">CBS 114405</strain>
    </source>
</reference>
<dbReference type="GeneID" id="19181860"/>
<feature type="compositionally biased region" description="Basic and acidic residues" evidence="1">
    <location>
        <begin position="10"/>
        <end position="19"/>
    </location>
</feature>
<evidence type="ECO:0000313" key="3">
    <source>
        <dbReference type="Proteomes" id="UP000019473"/>
    </source>
</evidence>
<feature type="compositionally biased region" description="Basic and acidic residues" evidence="1">
    <location>
        <begin position="42"/>
        <end position="53"/>
    </location>
</feature>
<name>W9VXI8_9EURO</name>
<keyword evidence="3" id="KW-1185">Reference proteome</keyword>